<reference evidence="1 2" key="1">
    <citation type="submission" date="2024-01" db="EMBL/GenBank/DDBJ databases">
        <title>The complete chloroplast genome sequence of Lithospermum erythrorhizon: insights into the phylogenetic relationship among Boraginaceae species and the maternal lineages of purple gromwells.</title>
        <authorList>
            <person name="Okada T."/>
            <person name="Watanabe K."/>
        </authorList>
    </citation>
    <scope>NUCLEOTIDE SEQUENCE [LARGE SCALE GENOMIC DNA]</scope>
</reference>
<protein>
    <submittedName>
        <fullName evidence="1">Uncharacterized protein</fullName>
    </submittedName>
</protein>
<evidence type="ECO:0000313" key="2">
    <source>
        <dbReference type="Proteomes" id="UP001454036"/>
    </source>
</evidence>
<organism evidence="1 2">
    <name type="scientific">Lithospermum erythrorhizon</name>
    <name type="common">Purple gromwell</name>
    <name type="synonym">Lithospermum officinale var. erythrorhizon</name>
    <dbReference type="NCBI Taxonomy" id="34254"/>
    <lineage>
        <taxon>Eukaryota</taxon>
        <taxon>Viridiplantae</taxon>
        <taxon>Streptophyta</taxon>
        <taxon>Embryophyta</taxon>
        <taxon>Tracheophyta</taxon>
        <taxon>Spermatophyta</taxon>
        <taxon>Magnoliopsida</taxon>
        <taxon>eudicotyledons</taxon>
        <taxon>Gunneridae</taxon>
        <taxon>Pentapetalae</taxon>
        <taxon>asterids</taxon>
        <taxon>lamiids</taxon>
        <taxon>Boraginales</taxon>
        <taxon>Boraginaceae</taxon>
        <taxon>Boraginoideae</taxon>
        <taxon>Lithospermeae</taxon>
        <taxon>Lithospermum</taxon>
    </lineage>
</organism>
<evidence type="ECO:0000313" key="1">
    <source>
        <dbReference type="EMBL" id="GAA0155696.1"/>
    </source>
</evidence>
<proteinExistence type="predicted"/>
<dbReference type="Proteomes" id="UP001454036">
    <property type="component" value="Unassembled WGS sequence"/>
</dbReference>
<dbReference type="AlphaFoldDB" id="A0AAV3PX61"/>
<keyword evidence="2" id="KW-1185">Reference proteome</keyword>
<gene>
    <name evidence="1" type="ORF">LIER_13369</name>
</gene>
<name>A0AAV3PX61_LITER</name>
<accession>A0AAV3PX61</accession>
<comment type="caution">
    <text evidence="1">The sequence shown here is derived from an EMBL/GenBank/DDBJ whole genome shotgun (WGS) entry which is preliminary data.</text>
</comment>
<dbReference type="EMBL" id="BAABME010002689">
    <property type="protein sequence ID" value="GAA0155696.1"/>
    <property type="molecule type" value="Genomic_DNA"/>
</dbReference>
<sequence length="154" mass="17438">MEKADRPKFPPTDDTSAILEKLRGIFRHKLHWKIFYNEGVLIGADLVHDKEFNLSGDPFPWGEILLAEKETALPNNVPLADMRGKRTIALKRVKAISKEFLTPPYTFPGGQQICEGTPFKSNLQSFHPVRPLLLKGLYKGYSNTPDPLEVYGDM</sequence>